<dbReference type="InterPro" id="IPR019793">
    <property type="entry name" value="Peroxidases_heam-ligand_BS"/>
</dbReference>
<dbReference type="RefSeq" id="WP_279334115.1">
    <property type="nucleotide sequence ID" value="NZ_CP121682.1"/>
</dbReference>
<evidence type="ECO:0000259" key="2">
    <source>
        <dbReference type="Pfam" id="PF00296"/>
    </source>
</evidence>
<dbReference type="SUPFAM" id="SSF51679">
    <property type="entry name" value="Bacterial luciferase-like"/>
    <property type="match status" value="1"/>
</dbReference>
<name>A0ABY8JYY8_9ACTN</name>
<proteinExistence type="predicted"/>
<dbReference type="Pfam" id="PF00296">
    <property type="entry name" value="Bac_luciferase"/>
    <property type="match status" value="1"/>
</dbReference>
<sequence>MSAPVAGPRRSVLAPQGARLELAGLSGAQAWRTLVETAELVRVSGYDTLWLEDRTDTVPRRELQPVIEGWTALGALAATVADIGLGLLSAVPPHRNAVVLAKQAASVDIVSGGRFQLGLPTTDHLAEHAAAGSTPLGADTAPALAETVEALRMLWSGVPAVVDGDVVKLAGAHAVPVPARSPLPLAVRADAAHPDAAALLPEAVVRACSSVQWQGEPEEVAHAVREFGRRRESLRLDPAGVRHALVAECRVFDDRLGLERWLSSPHVVVFWSHHPDLLARRSLYGTVDRLAERAGQYTASGIEEFVLWFRDYPATESLRRFAEEIAPRVPTARPAGV</sequence>
<reference evidence="3 4" key="1">
    <citation type="submission" date="2023-03" db="EMBL/GenBank/DDBJ databases">
        <authorList>
            <person name="Mo P."/>
        </authorList>
    </citation>
    <scope>NUCLEOTIDE SEQUENCE [LARGE SCALE GENOMIC DNA]</scope>
    <source>
        <strain evidence="3 4">HUAS 5</strain>
    </source>
</reference>
<dbReference type="InterPro" id="IPR036661">
    <property type="entry name" value="Luciferase-like_sf"/>
</dbReference>
<dbReference type="EMBL" id="CP121682">
    <property type="protein sequence ID" value="WGD40996.1"/>
    <property type="molecule type" value="Genomic_DNA"/>
</dbReference>
<keyword evidence="4" id="KW-1185">Reference proteome</keyword>
<dbReference type="PANTHER" id="PTHR43244">
    <property type="match status" value="1"/>
</dbReference>
<gene>
    <name evidence="3" type="ORF">PYS65_12970</name>
</gene>
<dbReference type="Proteomes" id="UP001216440">
    <property type="component" value="Chromosome"/>
</dbReference>
<dbReference type="InterPro" id="IPR011251">
    <property type="entry name" value="Luciferase-like_dom"/>
</dbReference>
<dbReference type="EC" id="1.-.-.-" evidence="3"/>
<dbReference type="PROSITE" id="PS00435">
    <property type="entry name" value="PEROXIDASE_1"/>
    <property type="match status" value="1"/>
</dbReference>
<dbReference type="GO" id="GO:0016491">
    <property type="term" value="F:oxidoreductase activity"/>
    <property type="evidence" value="ECO:0007669"/>
    <property type="project" value="UniProtKB-KW"/>
</dbReference>
<dbReference type="InterPro" id="IPR050564">
    <property type="entry name" value="F420-G6PD/mer"/>
</dbReference>
<evidence type="ECO:0000313" key="4">
    <source>
        <dbReference type="Proteomes" id="UP001216440"/>
    </source>
</evidence>
<accession>A0ABY8JYY8</accession>
<dbReference type="Gene3D" id="3.20.20.30">
    <property type="entry name" value="Luciferase-like domain"/>
    <property type="match status" value="1"/>
</dbReference>
<dbReference type="PANTHER" id="PTHR43244:SF1">
    <property type="entry name" value="5,10-METHYLENETETRAHYDROMETHANOPTERIN REDUCTASE"/>
    <property type="match status" value="1"/>
</dbReference>
<organism evidence="3 4">
    <name type="scientific">Streptomyces cathayae</name>
    <dbReference type="NCBI Taxonomy" id="3031124"/>
    <lineage>
        <taxon>Bacteria</taxon>
        <taxon>Bacillati</taxon>
        <taxon>Actinomycetota</taxon>
        <taxon>Actinomycetes</taxon>
        <taxon>Kitasatosporales</taxon>
        <taxon>Streptomycetaceae</taxon>
        <taxon>Streptomyces</taxon>
    </lineage>
</organism>
<feature type="domain" description="Luciferase-like" evidence="2">
    <location>
        <begin position="26"/>
        <end position="245"/>
    </location>
</feature>
<keyword evidence="1 3" id="KW-0560">Oxidoreductase</keyword>
<evidence type="ECO:0000313" key="3">
    <source>
        <dbReference type="EMBL" id="WGD40996.1"/>
    </source>
</evidence>
<evidence type="ECO:0000256" key="1">
    <source>
        <dbReference type="ARBA" id="ARBA00023002"/>
    </source>
</evidence>
<protein>
    <submittedName>
        <fullName evidence="3">LLM class flavin-dependent oxidoreductase</fullName>
        <ecNumber evidence="3">1.-.-.-</ecNumber>
    </submittedName>
</protein>